<dbReference type="AlphaFoldDB" id="A0A382RLK3"/>
<dbReference type="EMBL" id="UINC01122638">
    <property type="protein sequence ID" value="SVC98574.1"/>
    <property type="molecule type" value="Genomic_DNA"/>
</dbReference>
<sequence>MGKSRLLSLVVSTLVCGIFATVITFGLAGFETRIVDSANVTLRLAGEKVESDVKDLAFEAEDLANQLSDNFDLSEAFSSFLKSLPASGTSQRSEALKTKVENYIIEFRNEYGMVSGIAMMSRDGTVQIAQSDFYSQGQKLEFKDQSFLLEALEGELRGALVSTERGLRFVGAAPLWDEDAEQPIGIALVERLMPALPELPDNLSVVLYGEGKVEAGEVAKGVSFPKSAPGSLPVRIGAGDARAVIVGIGAIGVEPLLVDRESIGVTAVSFLVPRQDRNLLGYVLYDSSG</sequence>
<gene>
    <name evidence="1" type="ORF">METZ01_LOCUS351428</name>
</gene>
<organism evidence="1">
    <name type="scientific">marine metagenome</name>
    <dbReference type="NCBI Taxonomy" id="408172"/>
    <lineage>
        <taxon>unclassified sequences</taxon>
        <taxon>metagenomes</taxon>
        <taxon>ecological metagenomes</taxon>
    </lineage>
</organism>
<proteinExistence type="predicted"/>
<name>A0A382RLK3_9ZZZZ</name>
<evidence type="ECO:0000313" key="1">
    <source>
        <dbReference type="EMBL" id="SVC98574.1"/>
    </source>
</evidence>
<feature type="non-terminal residue" evidence="1">
    <location>
        <position position="289"/>
    </location>
</feature>
<reference evidence="1" key="1">
    <citation type="submission" date="2018-05" db="EMBL/GenBank/DDBJ databases">
        <authorList>
            <person name="Lanie J.A."/>
            <person name="Ng W.-L."/>
            <person name="Kazmierczak K.M."/>
            <person name="Andrzejewski T.M."/>
            <person name="Davidsen T.M."/>
            <person name="Wayne K.J."/>
            <person name="Tettelin H."/>
            <person name="Glass J.I."/>
            <person name="Rusch D."/>
            <person name="Podicherti R."/>
            <person name="Tsui H.-C.T."/>
            <person name="Winkler M.E."/>
        </authorList>
    </citation>
    <scope>NUCLEOTIDE SEQUENCE</scope>
</reference>
<protein>
    <submittedName>
        <fullName evidence="1">Uncharacterized protein</fullName>
    </submittedName>
</protein>
<accession>A0A382RLK3</accession>